<protein>
    <submittedName>
        <fullName evidence="1">Uncharacterized protein</fullName>
    </submittedName>
</protein>
<gene>
    <name evidence="1" type="ORF">L6164_016039</name>
</gene>
<proteinExistence type="predicted"/>
<comment type="caution">
    <text evidence="1">The sequence shown here is derived from an EMBL/GenBank/DDBJ whole genome shotgun (WGS) entry which is preliminary data.</text>
</comment>
<name>A0ACB9NNJ6_BAUVA</name>
<keyword evidence="2" id="KW-1185">Reference proteome</keyword>
<dbReference type="Proteomes" id="UP000828941">
    <property type="component" value="Chromosome 6"/>
</dbReference>
<sequence>MTIHNESRVPTILSFRLRSFDHGLTWFAMFVLLLQTSRPAAAQPPNMLSPPPPDPFSKLKFDKSMGIIMVVLVVVFFVLGFLSVYTRRCTQRRFPGRFDLTIPIGGSGRRSSRAERGLDPEIIETFPTFVYSTVKGLKIGRGILECAVCLNEFQDEETLRLIPKCNHVFHPDCIDIWLSSHSTCPVCRANLVPKPEDLSLEAIQLPDHSPETDRVRSQSELGQQSTETIEVVDNGNRDDESPKANFLNRSLTTNHNQNRNRPPRSRSTGFLFGNLFPRSHSTGHSLVQPGENCERYTLRLPEDVRNQLLNSTLNRTKSCVTFTRVSSDRRGYRTRSLGSWPGGNYLQNDRIGGEGRGNRWGFTLTPPFFGRTISTTSAKVSTGSNKPPSDCSGMAMDDVGERSSDRLWRGPAP</sequence>
<evidence type="ECO:0000313" key="1">
    <source>
        <dbReference type="EMBL" id="KAI4337653.1"/>
    </source>
</evidence>
<accession>A0ACB9NNJ6</accession>
<evidence type="ECO:0000313" key="2">
    <source>
        <dbReference type="Proteomes" id="UP000828941"/>
    </source>
</evidence>
<organism evidence="1 2">
    <name type="scientific">Bauhinia variegata</name>
    <name type="common">Purple orchid tree</name>
    <name type="synonym">Phanera variegata</name>
    <dbReference type="NCBI Taxonomy" id="167791"/>
    <lineage>
        <taxon>Eukaryota</taxon>
        <taxon>Viridiplantae</taxon>
        <taxon>Streptophyta</taxon>
        <taxon>Embryophyta</taxon>
        <taxon>Tracheophyta</taxon>
        <taxon>Spermatophyta</taxon>
        <taxon>Magnoliopsida</taxon>
        <taxon>eudicotyledons</taxon>
        <taxon>Gunneridae</taxon>
        <taxon>Pentapetalae</taxon>
        <taxon>rosids</taxon>
        <taxon>fabids</taxon>
        <taxon>Fabales</taxon>
        <taxon>Fabaceae</taxon>
        <taxon>Cercidoideae</taxon>
        <taxon>Cercideae</taxon>
        <taxon>Bauhiniinae</taxon>
        <taxon>Bauhinia</taxon>
    </lineage>
</organism>
<dbReference type="EMBL" id="CM039431">
    <property type="protein sequence ID" value="KAI4337653.1"/>
    <property type="molecule type" value="Genomic_DNA"/>
</dbReference>
<reference evidence="1 2" key="1">
    <citation type="journal article" date="2022" name="DNA Res.">
        <title>Chromosomal-level genome assembly of the orchid tree Bauhinia variegata (Leguminosae; Cercidoideae) supports the allotetraploid origin hypothesis of Bauhinia.</title>
        <authorList>
            <person name="Zhong Y."/>
            <person name="Chen Y."/>
            <person name="Zheng D."/>
            <person name="Pang J."/>
            <person name="Liu Y."/>
            <person name="Luo S."/>
            <person name="Meng S."/>
            <person name="Qian L."/>
            <person name="Wei D."/>
            <person name="Dai S."/>
            <person name="Zhou R."/>
        </authorList>
    </citation>
    <scope>NUCLEOTIDE SEQUENCE [LARGE SCALE GENOMIC DNA]</scope>
    <source>
        <strain evidence="1">BV-YZ2020</strain>
    </source>
</reference>